<proteinExistence type="predicted"/>
<protein>
    <submittedName>
        <fullName evidence="2">Transcriptional regulator</fullName>
    </submittedName>
</protein>
<sequence length="312" mass="33255">MLHLGLDIGGTKMEAALLDHNGAVRFRERRPTYKTDYSGFLHHLVEMVEYIRTEQQSDFTLGIGLPGAIDPDTGLIKNCNCLVLNGENLAKDLASRLEQPVFLANDADCFTLSEAIDGAGQGYGTVFGIIIGTGCGGGVVVNGQLLSGPNAIAGEWGHNPLPGWTPEKDGPVQHCYCLHENCVESYLSGTGFSRRFNEQQGSTLSTEAIIAAAEAGDPLALAHYQHFIDAFARSIAGVINTLDPHAIVIGGGLSNVASLYRDLPPAIEKYIFSSSCHTAIVKAKFGDASGVRGAAWLPTLHSQPTHTPRRTA</sequence>
<dbReference type="PANTHER" id="PTHR18964:SF174">
    <property type="entry name" value="D-ALLOSE KINASE-RELATED"/>
    <property type="match status" value="1"/>
</dbReference>
<dbReference type="PROSITE" id="PS01125">
    <property type="entry name" value="ROK"/>
    <property type="match status" value="1"/>
</dbReference>
<dbReference type="Proteomes" id="UP000192521">
    <property type="component" value="Unassembled WGS sequence"/>
</dbReference>
<evidence type="ECO:0000313" key="2">
    <source>
        <dbReference type="EMBL" id="ORJ48454.1"/>
    </source>
</evidence>
<dbReference type="RefSeq" id="WP_085007166.1">
    <property type="nucleotide sequence ID" value="NZ_MWPR01000040.1"/>
</dbReference>
<dbReference type="SUPFAM" id="SSF53067">
    <property type="entry name" value="Actin-like ATPase domain"/>
    <property type="match status" value="1"/>
</dbReference>
<dbReference type="PANTHER" id="PTHR18964">
    <property type="entry name" value="ROK (REPRESSOR, ORF, KINASE) FAMILY"/>
    <property type="match status" value="1"/>
</dbReference>
<reference evidence="2 3" key="1">
    <citation type="submission" date="2017-02" db="EMBL/GenBank/DDBJ databases">
        <title>Draft genome sequence of a Kluyvera intermedia isolate from a patient with a pancreatic abscess.</title>
        <authorList>
            <person name="Thele R."/>
        </authorList>
    </citation>
    <scope>NUCLEOTIDE SEQUENCE [LARGE SCALE GENOMIC DNA]</scope>
    <source>
        <strain evidence="2 3">FOSA7093</strain>
    </source>
</reference>
<dbReference type="InterPro" id="IPR049874">
    <property type="entry name" value="ROK_cs"/>
</dbReference>
<name>A0ABX3UAA2_KLUIN</name>
<accession>A0ABX3UAA2</accession>
<evidence type="ECO:0000256" key="1">
    <source>
        <dbReference type="ARBA" id="ARBA00023277"/>
    </source>
</evidence>
<dbReference type="InterPro" id="IPR000600">
    <property type="entry name" value="ROK"/>
</dbReference>
<dbReference type="InterPro" id="IPR043129">
    <property type="entry name" value="ATPase_NBD"/>
</dbReference>
<keyword evidence="3" id="KW-1185">Reference proteome</keyword>
<dbReference type="EMBL" id="MWPR01000040">
    <property type="protein sequence ID" value="ORJ48454.1"/>
    <property type="molecule type" value="Genomic_DNA"/>
</dbReference>
<evidence type="ECO:0000313" key="3">
    <source>
        <dbReference type="Proteomes" id="UP000192521"/>
    </source>
</evidence>
<dbReference type="Gene3D" id="3.30.420.40">
    <property type="match status" value="2"/>
</dbReference>
<dbReference type="Pfam" id="PF00480">
    <property type="entry name" value="ROK"/>
    <property type="match status" value="1"/>
</dbReference>
<keyword evidence="1" id="KW-0119">Carbohydrate metabolism</keyword>
<organism evidence="2 3">
    <name type="scientific">Kluyvera intermedia</name>
    <name type="common">Enterobacter intermedius</name>
    <dbReference type="NCBI Taxonomy" id="61648"/>
    <lineage>
        <taxon>Bacteria</taxon>
        <taxon>Pseudomonadati</taxon>
        <taxon>Pseudomonadota</taxon>
        <taxon>Gammaproteobacteria</taxon>
        <taxon>Enterobacterales</taxon>
        <taxon>Enterobacteriaceae</taxon>
        <taxon>Kluyvera</taxon>
    </lineage>
</organism>
<gene>
    <name evidence="2" type="ORF">B2M27_20600</name>
</gene>
<comment type="caution">
    <text evidence="2">The sequence shown here is derived from an EMBL/GenBank/DDBJ whole genome shotgun (WGS) entry which is preliminary data.</text>
</comment>